<dbReference type="AlphaFoldDB" id="A0A4R6STZ2"/>
<keyword evidence="2" id="KW-1185">Reference proteome</keyword>
<dbReference type="InterPro" id="IPR027417">
    <property type="entry name" value="P-loop_NTPase"/>
</dbReference>
<name>A0A4R6STZ2_9SPHI</name>
<evidence type="ECO:0000313" key="1">
    <source>
        <dbReference type="EMBL" id="TDQ08436.1"/>
    </source>
</evidence>
<dbReference type="Proteomes" id="UP000295620">
    <property type="component" value="Unassembled WGS sequence"/>
</dbReference>
<protein>
    <submittedName>
        <fullName evidence="1">AAA domain-containing protein</fullName>
    </submittedName>
</protein>
<proteinExistence type="predicted"/>
<dbReference type="RefSeq" id="WP_133576805.1">
    <property type="nucleotide sequence ID" value="NZ_SNYC01000005.1"/>
</dbReference>
<reference evidence="1 2" key="1">
    <citation type="submission" date="2019-03" db="EMBL/GenBank/DDBJ databases">
        <title>Genomic Encyclopedia of Archaeal and Bacterial Type Strains, Phase II (KMG-II): from individual species to whole genera.</title>
        <authorList>
            <person name="Goeker M."/>
        </authorList>
    </citation>
    <scope>NUCLEOTIDE SEQUENCE [LARGE SCALE GENOMIC DNA]</scope>
    <source>
        <strain evidence="1 2">DSM 19035</strain>
    </source>
</reference>
<dbReference type="PANTHER" id="PTHR43581:SF2">
    <property type="entry name" value="EXCINUCLEASE ATPASE SUBUNIT"/>
    <property type="match status" value="1"/>
</dbReference>
<dbReference type="Gene3D" id="3.40.50.300">
    <property type="entry name" value="P-loop containing nucleotide triphosphate hydrolases"/>
    <property type="match status" value="1"/>
</dbReference>
<dbReference type="InterPro" id="IPR051396">
    <property type="entry name" value="Bact_Antivir_Def_Nuclease"/>
</dbReference>
<dbReference type="GO" id="GO:0006302">
    <property type="term" value="P:double-strand break repair"/>
    <property type="evidence" value="ECO:0007669"/>
    <property type="project" value="InterPro"/>
</dbReference>
<gene>
    <name evidence="1" type="ORF">ATK78_2949</name>
</gene>
<dbReference type="PANTHER" id="PTHR43581">
    <property type="entry name" value="ATP/GTP PHOSPHATASE"/>
    <property type="match status" value="1"/>
</dbReference>
<dbReference type="GO" id="GO:0016887">
    <property type="term" value="F:ATP hydrolysis activity"/>
    <property type="evidence" value="ECO:0007669"/>
    <property type="project" value="InterPro"/>
</dbReference>
<accession>A0A4R6STZ2</accession>
<dbReference type="EMBL" id="SNYC01000005">
    <property type="protein sequence ID" value="TDQ08436.1"/>
    <property type="molecule type" value="Genomic_DNA"/>
</dbReference>
<dbReference type="OrthoDB" id="1098190at2"/>
<organism evidence="1 2">
    <name type="scientific">Pedobacter metabolipauper</name>
    <dbReference type="NCBI Taxonomy" id="425513"/>
    <lineage>
        <taxon>Bacteria</taxon>
        <taxon>Pseudomonadati</taxon>
        <taxon>Bacteroidota</taxon>
        <taxon>Sphingobacteriia</taxon>
        <taxon>Sphingobacteriales</taxon>
        <taxon>Sphingobacteriaceae</taxon>
        <taxon>Pedobacter</taxon>
    </lineage>
</organism>
<sequence length="422" mass="48958">MKVVKIVNVGPIKQISIDLNKVNIFIGPQGSGKSTIAKIISYCSWVEKNVSIHQSLEEYKTDPKFFESRLISFHKLHGYFNEKSEIYYSSDIIDIHYKYSSFNIDWKSKHLYKRQKISYIPSERNLVILPEIEKVEFPHNNLRSFLFDWLDSRKKFNIDNCLNILDLDFAYYFNDSNKENHILSKAKESDIQLSEASSGLQSLIPLLTTIEYITNIFYQGGSTSFELDEIRRATSRKLLYEFIVNKIYPDKHYSGSLTDEEVEAVNKEIDEPNEEIQKGISQYHMIMDNLFKTSSSNLIIEEPEQNLFPATQKTFVYNLINKIINPSYEHTLTLTTHSPYVLYAINNCIMYSLVKEKLSEAENAVILCAQSALRPEQVSIYEITDGVLNKIQGKDGLIEENFFDSIMNGLMEGFYTMLNHYD</sequence>
<dbReference type="SUPFAM" id="SSF52540">
    <property type="entry name" value="P-loop containing nucleoside triphosphate hydrolases"/>
    <property type="match status" value="1"/>
</dbReference>
<comment type="caution">
    <text evidence="1">The sequence shown here is derived from an EMBL/GenBank/DDBJ whole genome shotgun (WGS) entry which is preliminary data.</text>
</comment>
<evidence type="ECO:0000313" key="2">
    <source>
        <dbReference type="Proteomes" id="UP000295620"/>
    </source>
</evidence>